<evidence type="ECO:0000259" key="2">
    <source>
        <dbReference type="Pfam" id="PF06580"/>
    </source>
</evidence>
<keyword evidence="1" id="KW-0812">Transmembrane</keyword>
<dbReference type="SUPFAM" id="SSF55874">
    <property type="entry name" value="ATPase domain of HSP90 chaperone/DNA topoisomerase II/histidine kinase"/>
    <property type="match status" value="1"/>
</dbReference>
<dbReference type="EMBL" id="BMLI01000002">
    <property type="protein sequence ID" value="GGN06482.1"/>
    <property type="molecule type" value="Genomic_DNA"/>
</dbReference>
<sequence length="340" mass="38994">MYFLPSFSSQQLDDNLQVSYTVYYLRFVPVFYFSLLLFTKLQGLFKGIPLLVMTLLVLLGTMHIVTLSMFVILDNIYALKQLSPAFETVGGFYLKPLASRHGWEWFIFFYDVQELQLLILPVGLKMVQFGLRQQMAQAEFEREALRTELTILKSELEPHFVYNVINSAYAKVLPASRAAAGYLDKLSQMLKYTLYETGGDWVPLSAEIRSLKRYMQLERIRHGRRLTVIWHQQGKASERQKVPTLLMVTLGENAVKHGIRSLSGKSTVRVDIQVNPDSLQFTIENDKAPASGVAKKTSAHGLGLKNIQRRLELLYPKRHQVEINESENSYSVTLWIPIEP</sequence>
<dbReference type="Proteomes" id="UP000632339">
    <property type="component" value="Unassembled WGS sequence"/>
</dbReference>
<keyword evidence="1" id="KW-1133">Transmembrane helix</keyword>
<dbReference type="Pfam" id="PF06580">
    <property type="entry name" value="His_kinase"/>
    <property type="match status" value="1"/>
</dbReference>
<dbReference type="PANTHER" id="PTHR34220">
    <property type="entry name" value="SENSOR HISTIDINE KINASE YPDA"/>
    <property type="match status" value="1"/>
</dbReference>
<dbReference type="InterPro" id="IPR050640">
    <property type="entry name" value="Bact_2-comp_sensor_kinase"/>
</dbReference>
<name>A0ABQ2IDA8_9BACT</name>
<accession>A0ABQ2IDA8</accession>
<protein>
    <submittedName>
        <fullName evidence="3">Histidine kinase</fullName>
    </submittedName>
</protein>
<keyword evidence="4" id="KW-1185">Reference proteome</keyword>
<proteinExistence type="predicted"/>
<evidence type="ECO:0000256" key="1">
    <source>
        <dbReference type="SAM" id="Phobius"/>
    </source>
</evidence>
<keyword evidence="3" id="KW-0808">Transferase</keyword>
<feature type="transmembrane region" description="Helical" evidence="1">
    <location>
        <begin position="50"/>
        <end position="73"/>
    </location>
</feature>
<dbReference type="InterPro" id="IPR010559">
    <property type="entry name" value="Sig_transdc_His_kin_internal"/>
</dbReference>
<comment type="caution">
    <text evidence="3">The sequence shown here is derived from an EMBL/GenBank/DDBJ whole genome shotgun (WGS) entry which is preliminary data.</text>
</comment>
<dbReference type="PANTHER" id="PTHR34220:SF7">
    <property type="entry name" value="SENSOR HISTIDINE KINASE YPDA"/>
    <property type="match status" value="1"/>
</dbReference>
<evidence type="ECO:0000313" key="3">
    <source>
        <dbReference type="EMBL" id="GGN06482.1"/>
    </source>
</evidence>
<dbReference type="GO" id="GO:0016301">
    <property type="term" value="F:kinase activity"/>
    <property type="evidence" value="ECO:0007669"/>
    <property type="project" value="UniProtKB-KW"/>
</dbReference>
<keyword evidence="3" id="KW-0418">Kinase</keyword>
<keyword evidence="1" id="KW-0472">Membrane</keyword>
<gene>
    <name evidence="3" type="ORF">GCM10010967_47180</name>
</gene>
<feature type="domain" description="Signal transduction histidine kinase internal region" evidence="2">
    <location>
        <begin position="148"/>
        <end position="226"/>
    </location>
</feature>
<organism evidence="3 4">
    <name type="scientific">Dyadobacter beijingensis</name>
    <dbReference type="NCBI Taxonomy" id="365489"/>
    <lineage>
        <taxon>Bacteria</taxon>
        <taxon>Pseudomonadati</taxon>
        <taxon>Bacteroidota</taxon>
        <taxon>Cytophagia</taxon>
        <taxon>Cytophagales</taxon>
        <taxon>Spirosomataceae</taxon>
        <taxon>Dyadobacter</taxon>
    </lineage>
</organism>
<dbReference type="Gene3D" id="3.30.565.10">
    <property type="entry name" value="Histidine kinase-like ATPase, C-terminal domain"/>
    <property type="match status" value="1"/>
</dbReference>
<evidence type="ECO:0000313" key="4">
    <source>
        <dbReference type="Proteomes" id="UP000632339"/>
    </source>
</evidence>
<dbReference type="InterPro" id="IPR036890">
    <property type="entry name" value="HATPase_C_sf"/>
</dbReference>
<feature type="transmembrane region" description="Helical" evidence="1">
    <location>
        <begin position="20"/>
        <end position="38"/>
    </location>
</feature>
<reference evidence="4" key="1">
    <citation type="journal article" date="2019" name="Int. J. Syst. Evol. Microbiol.">
        <title>The Global Catalogue of Microorganisms (GCM) 10K type strain sequencing project: providing services to taxonomists for standard genome sequencing and annotation.</title>
        <authorList>
            <consortium name="The Broad Institute Genomics Platform"/>
            <consortium name="The Broad Institute Genome Sequencing Center for Infectious Disease"/>
            <person name="Wu L."/>
            <person name="Ma J."/>
        </authorList>
    </citation>
    <scope>NUCLEOTIDE SEQUENCE [LARGE SCALE GENOMIC DNA]</scope>
    <source>
        <strain evidence="4">CGMCC 1.6375</strain>
    </source>
</reference>